<sequence>MAGKIARQLDFPSAKEVSCVVDVGNNGNALVFFQLEELLTTMTAPARALAVAIESSKWIKAGLALEREAM</sequence>
<dbReference type="Proteomes" id="UP001597045">
    <property type="component" value="Unassembled WGS sequence"/>
</dbReference>
<keyword evidence="2" id="KW-1185">Reference proteome</keyword>
<dbReference type="InterPro" id="IPR016039">
    <property type="entry name" value="Thiolase-like"/>
</dbReference>
<comment type="caution">
    <text evidence="1">The sequence shown here is derived from an EMBL/GenBank/DDBJ whole genome shotgun (WGS) entry which is preliminary data.</text>
</comment>
<evidence type="ECO:0000313" key="2">
    <source>
        <dbReference type="Proteomes" id="UP001597045"/>
    </source>
</evidence>
<protein>
    <submittedName>
        <fullName evidence="1">Uncharacterized protein</fullName>
    </submittedName>
</protein>
<reference evidence="2" key="1">
    <citation type="journal article" date="2019" name="Int. J. Syst. Evol. Microbiol.">
        <title>The Global Catalogue of Microorganisms (GCM) 10K type strain sequencing project: providing services to taxonomists for standard genome sequencing and annotation.</title>
        <authorList>
            <consortium name="The Broad Institute Genomics Platform"/>
            <consortium name="The Broad Institute Genome Sequencing Center for Infectious Disease"/>
            <person name="Wu L."/>
            <person name="Ma J."/>
        </authorList>
    </citation>
    <scope>NUCLEOTIDE SEQUENCE [LARGE SCALE GENOMIC DNA]</scope>
    <source>
        <strain evidence="2">JCM 31486</strain>
    </source>
</reference>
<proteinExistence type="predicted"/>
<dbReference type="EMBL" id="JBHTIS010001343">
    <property type="protein sequence ID" value="MFD1047984.1"/>
    <property type="molecule type" value="Genomic_DNA"/>
</dbReference>
<accession>A0ABW3MED3</accession>
<organism evidence="1 2">
    <name type="scientific">Kibdelosporangium lantanae</name>
    <dbReference type="NCBI Taxonomy" id="1497396"/>
    <lineage>
        <taxon>Bacteria</taxon>
        <taxon>Bacillati</taxon>
        <taxon>Actinomycetota</taxon>
        <taxon>Actinomycetes</taxon>
        <taxon>Pseudonocardiales</taxon>
        <taxon>Pseudonocardiaceae</taxon>
        <taxon>Kibdelosporangium</taxon>
    </lineage>
</organism>
<evidence type="ECO:0000313" key="1">
    <source>
        <dbReference type="EMBL" id="MFD1047984.1"/>
    </source>
</evidence>
<name>A0ABW3MED3_9PSEU</name>
<dbReference type="Gene3D" id="3.40.47.10">
    <property type="match status" value="1"/>
</dbReference>
<gene>
    <name evidence="1" type="ORF">ACFQ1S_21815</name>
</gene>